<proteinExistence type="predicted"/>
<keyword evidence="1" id="KW-0175">Coiled coil</keyword>
<comment type="caution">
    <text evidence="3">The sequence shown here is derived from an EMBL/GenBank/DDBJ whole genome shotgun (WGS) entry which is preliminary data.</text>
</comment>
<sequence length="534" mass="63534">MSSQYEIHTDISKRFSKVQIANRLTVFYVQHDNKIEPFFDNLIDIYKSLFSKGESLKERLDKLKQSSYQTKQENSINLSEKEIPENEQKNILLNQKYINQNYDYIQRNGMSKQQQHILKLKEQEQQNFRADRFASNQTIQQNTIIKKQIGLKEYQQNIQQNNIDPEKDPILKIIKENQDITTKNDENIKKYTVNKKYFRESPINQSIDQDYNNYANDSVNEGFQGNKGNYDQMNFMSQNSMPQPIKREMLKVGQKMNQKNIDQLQKFYKNQIIQQNNYFADLIEEVEYVEKMRKQFDKRARSAEPPQNMITKQKNTVNYNQKKQTNENIQSPKNHSLQNNNKTYDEDLKMRKISQNKGSQYIQSNNTLEPFVTQNQPSYQSPKKSQILSTTQNQNLVISLKNLSSQQQQLQNQQPLQLGISLKNIYNNKLNINSKSKSSQKFQQKNLKNNQKAQTQQSFNRLKIVKTFKKQQDSKQNEIMKKDNLNFLIHQDQKLQQLKKIHKEQLQKEIKEENQQQEFMEHAQQLLQLMVNNL</sequence>
<name>A0A0V0R3A5_PSEPJ</name>
<accession>A0A0V0R3A5</accession>
<feature type="coiled-coil region" evidence="1">
    <location>
        <begin position="496"/>
        <end position="523"/>
    </location>
</feature>
<dbReference type="Proteomes" id="UP000054937">
    <property type="component" value="Unassembled WGS sequence"/>
</dbReference>
<protein>
    <submittedName>
        <fullName evidence="3">Uncharacterized protein</fullName>
    </submittedName>
</protein>
<dbReference type="AlphaFoldDB" id="A0A0V0R3A5"/>
<evidence type="ECO:0000256" key="2">
    <source>
        <dbReference type="SAM" id="MobiDB-lite"/>
    </source>
</evidence>
<gene>
    <name evidence="3" type="ORF">PPERSA_08161</name>
</gene>
<evidence type="ECO:0000256" key="1">
    <source>
        <dbReference type="SAM" id="Coils"/>
    </source>
</evidence>
<dbReference type="InParanoid" id="A0A0V0R3A5"/>
<feature type="region of interest" description="Disordered" evidence="2">
    <location>
        <begin position="436"/>
        <end position="456"/>
    </location>
</feature>
<reference evidence="3 4" key="1">
    <citation type="journal article" date="2015" name="Sci. Rep.">
        <title>Genome of the facultative scuticociliatosis pathogen Pseudocohnilembus persalinus provides insight into its virulence through horizontal gene transfer.</title>
        <authorList>
            <person name="Xiong J."/>
            <person name="Wang G."/>
            <person name="Cheng J."/>
            <person name="Tian M."/>
            <person name="Pan X."/>
            <person name="Warren A."/>
            <person name="Jiang C."/>
            <person name="Yuan D."/>
            <person name="Miao W."/>
        </authorList>
    </citation>
    <scope>NUCLEOTIDE SEQUENCE [LARGE SCALE GENOMIC DNA]</scope>
    <source>
        <strain evidence="3">36N120E</strain>
    </source>
</reference>
<evidence type="ECO:0000313" key="3">
    <source>
        <dbReference type="EMBL" id="KRX08958.1"/>
    </source>
</evidence>
<dbReference type="EMBL" id="LDAU01000056">
    <property type="protein sequence ID" value="KRX08958.1"/>
    <property type="molecule type" value="Genomic_DNA"/>
</dbReference>
<organism evidence="3 4">
    <name type="scientific">Pseudocohnilembus persalinus</name>
    <name type="common">Ciliate</name>
    <dbReference type="NCBI Taxonomy" id="266149"/>
    <lineage>
        <taxon>Eukaryota</taxon>
        <taxon>Sar</taxon>
        <taxon>Alveolata</taxon>
        <taxon>Ciliophora</taxon>
        <taxon>Intramacronucleata</taxon>
        <taxon>Oligohymenophorea</taxon>
        <taxon>Scuticociliatia</taxon>
        <taxon>Philasterida</taxon>
        <taxon>Pseudocohnilembidae</taxon>
        <taxon>Pseudocohnilembus</taxon>
    </lineage>
</organism>
<keyword evidence="4" id="KW-1185">Reference proteome</keyword>
<evidence type="ECO:0000313" key="4">
    <source>
        <dbReference type="Proteomes" id="UP000054937"/>
    </source>
</evidence>